<dbReference type="AlphaFoldDB" id="D1BT58"/>
<accession>D1BT58</accession>
<name>D1BT58_XYLCX</name>
<sequence>MWAPHARTVDVVVPGPGAPRRRPLRLVGAHKPGYWGADTELAFGTTFGYSIDGGEPVADPTGTWFPDGVHGLSRVLPPLTEWTDDTWQPPEIVAGALLHLDVATATPAGTFDAAAMLLPRVARAGVQGVELAPVSAYDEDAGPAAGVRLFAVHEPLGGITGLARFVDTAHAHGLAVVLTPPHRWAATPATGLDRFGAYTADGRLNLAGGGRRGLRDLLSADAERWFAELHVDGLALDADALADRSAVPYVAELAAETLATSDRLGRPLILFVDGPRRSDRLTGAVRRLLAPDGLPDPAAVDDLRHLSATLAPTTRLPLRAEHRWVRRGRHAPRAASVVVGNLTRLPGARTAMPWAPPGEARHPADLETRAGMLTFAMLAGTPLVLDIDHVPVTDDSAEAARLLDWCAALAAPRAETVDDIGLALDLRVHGTVLVVRRGRQAVAVARGRADVRLPLSAVLPHGGDGWELRTAWSPAAAVRGDDLLLPGRTTAVLRARS</sequence>
<dbReference type="SUPFAM" id="SSF81296">
    <property type="entry name" value="E set domains"/>
    <property type="match status" value="1"/>
</dbReference>
<dbReference type="SUPFAM" id="SSF51445">
    <property type="entry name" value="(Trans)glycosidases"/>
    <property type="match status" value="1"/>
</dbReference>
<dbReference type="KEGG" id="xce:Xcel_1881"/>
<dbReference type="GO" id="GO:0005975">
    <property type="term" value="P:carbohydrate metabolic process"/>
    <property type="evidence" value="ECO:0007669"/>
    <property type="project" value="UniProtKB-ARBA"/>
</dbReference>
<dbReference type="EMBL" id="CP001821">
    <property type="protein sequence ID" value="ACZ30900.1"/>
    <property type="molecule type" value="Genomic_DNA"/>
</dbReference>
<dbReference type="InterPro" id="IPR014756">
    <property type="entry name" value="Ig_E-set"/>
</dbReference>
<protein>
    <submittedName>
        <fullName evidence="1">1 4-alpha-glucan branching enzyme-like protein</fullName>
    </submittedName>
</protein>
<gene>
    <name evidence="1" type="ordered locus">Xcel_1881</name>
</gene>
<keyword evidence="2" id="KW-1185">Reference proteome</keyword>
<dbReference type="InterPro" id="IPR017853">
    <property type="entry name" value="GH"/>
</dbReference>
<dbReference type="Gene3D" id="2.60.40.10">
    <property type="entry name" value="Immunoglobulins"/>
    <property type="match status" value="1"/>
</dbReference>
<reference evidence="1 2" key="2">
    <citation type="journal article" date="2010" name="Stand. Genomic Sci.">
        <title>Complete genome sequence of Xylanimonas cellulosilytica type strain (XIL07).</title>
        <authorList>
            <person name="Foster B."/>
            <person name="Pukall R."/>
            <person name="Abt B."/>
            <person name="Nolan M."/>
            <person name="Glavina Del Rio T."/>
            <person name="Chen F."/>
            <person name="Lucas S."/>
            <person name="Tice H."/>
            <person name="Pitluck S."/>
            <person name="Cheng J.-F."/>
            <person name="Chertkov O."/>
            <person name="Brettin T."/>
            <person name="Han C."/>
            <person name="Detter J.C."/>
            <person name="Bruce D."/>
            <person name="Goodwin L."/>
            <person name="Ivanova N."/>
            <person name="Mavromatis K."/>
            <person name="Pati A."/>
            <person name="Mikhailova N."/>
            <person name="Chen A."/>
            <person name="Palaniappan K."/>
            <person name="Land M."/>
            <person name="Hauser L."/>
            <person name="Chang Y.-J."/>
            <person name="Jeffries C.D."/>
            <person name="Chain P."/>
            <person name="Rohde M."/>
            <person name="Goeker M."/>
            <person name="Bristow J."/>
            <person name="Eisen J.A."/>
            <person name="Markowitz V."/>
            <person name="Hugenholtz P."/>
            <person name="Kyrpides N.C."/>
            <person name="Klenk H.-P."/>
            <person name="Lapidus A."/>
        </authorList>
    </citation>
    <scope>NUCLEOTIDE SEQUENCE [LARGE SCALE GENOMIC DNA]</scope>
    <source>
        <strain evidence="2">DSM 15894 / CECT 5975 / LMG 20990 / XIL07</strain>
    </source>
</reference>
<dbReference type="InterPro" id="IPR013783">
    <property type="entry name" value="Ig-like_fold"/>
</dbReference>
<dbReference type="eggNOG" id="COG0296">
    <property type="taxonomic scope" value="Bacteria"/>
</dbReference>
<dbReference type="HOGENOM" id="CLU_548517_0_0_11"/>
<dbReference type="Gene3D" id="3.20.20.80">
    <property type="entry name" value="Glycosidases"/>
    <property type="match status" value="1"/>
</dbReference>
<dbReference type="Proteomes" id="UP000002255">
    <property type="component" value="Chromosome"/>
</dbReference>
<evidence type="ECO:0000313" key="2">
    <source>
        <dbReference type="Proteomes" id="UP000002255"/>
    </source>
</evidence>
<reference evidence="2" key="1">
    <citation type="submission" date="2009-11" db="EMBL/GenBank/DDBJ databases">
        <title>The complete chromosome of Xylanimonas cellulosilytica DSM 15894.</title>
        <authorList>
            <consortium name="US DOE Joint Genome Institute (JGI-PGF)"/>
            <person name="Lucas S."/>
            <person name="Copeland A."/>
            <person name="Lapidus A."/>
            <person name="Glavina del Rio T."/>
            <person name="Dalin E."/>
            <person name="Tice H."/>
            <person name="Bruce D."/>
            <person name="Goodwin L."/>
            <person name="Pitluck S."/>
            <person name="Kyrpides N."/>
            <person name="Mavromatis K."/>
            <person name="Ivanova N."/>
            <person name="Mikhailova N."/>
            <person name="Foster B."/>
            <person name="Clum A."/>
            <person name="Brettin T."/>
            <person name="Detter J.C."/>
            <person name="Han C."/>
            <person name="Larimer F."/>
            <person name="Land M."/>
            <person name="Hauser L."/>
            <person name="Markowitz V."/>
            <person name="Cheng J.F."/>
            <person name="Hugenholtz P."/>
            <person name="Woyke T."/>
            <person name="Wu D."/>
            <person name="Gehrich-Schroeter G."/>
            <person name="Schneider S."/>
            <person name="Pukall S.R."/>
            <person name="Klenk H.P."/>
            <person name="Eisen J.A."/>
        </authorList>
    </citation>
    <scope>NUCLEOTIDE SEQUENCE [LARGE SCALE GENOMIC DNA]</scope>
    <source>
        <strain evidence="2">DSM 15894 / CECT 5975 / LMG 20990 / XIL07</strain>
    </source>
</reference>
<dbReference type="STRING" id="446471.Xcel_1881"/>
<organism evidence="1 2">
    <name type="scientific">Xylanimonas cellulosilytica (strain DSM 15894 / JCM 12276 / CECT 5975 / KCTC 9989 / LMG 20990 / NBRC 107835 / XIL07)</name>
    <dbReference type="NCBI Taxonomy" id="446471"/>
    <lineage>
        <taxon>Bacteria</taxon>
        <taxon>Bacillati</taxon>
        <taxon>Actinomycetota</taxon>
        <taxon>Actinomycetes</taxon>
        <taxon>Micrococcales</taxon>
        <taxon>Promicromonosporaceae</taxon>
        <taxon>Xylanimonas</taxon>
    </lineage>
</organism>
<evidence type="ECO:0000313" key="1">
    <source>
        <dbReference type="EMBL" id="ACZ30900.1"/>
    </source>
</evidence>
<proteinExistence type="predicted"/>